<reference evidence="2" key="1">
    <citation type="journal article" date="2020" name="Stud. Mycol.">
        <title>101 Dothideomycetes genomes: a test case for predicting lifestyles and emergence of pathogens.</title>
        <authorList>
            <person name="Haridas S."/>
            <person name="Albert R."/>
            <person name="Binder M."/>
            <person name="Bloem J."/>
            <person name="Labutti K."/>
            <person name="Salamov A."/>
            <person name="Andreopoulos B."/>
            <person name="Baker S."/>
            <person name="Barry K."/>
            <person name="Bills G."/>
            <person name="Bluhm B."/>
            <person name="Cannon C."/>
            <person name="Castanera R."/>
            <person name="Culley D."/>
            <person name="Daum C."/>
            <person name="Ezra D."/>
            <person name="Gonzalez J."/>
            <person name="Henrissat B."/>
            <person name="Kuo A."/>
            <person name="Liang C."/>
            <person name="Lipzen A."/>
            <person name="Lutzoni F."/>
            <person name="Magnuson J."/>
            <person name="Mondo S."/>
            <person name="Nolan M."/>
            <person name="Ohm R."/>
            <person name="Pangilinan J."/>
            <person name="Park H.-J."/>
            <person name="Ramirez L."/>
            <person name="Alfaro M."/>
            <person name="Sun H."/>
            <person name="Tritt A."/>
            <person name="Yoshinaga Y."/>
            <person name="Zwiers L.-H."/>
            <person name="Turgeon B."/>
            <person name="Goodwin S."/>
            <person name="Spatafora J."/>
            <person name="Crous P."/>
            <person name="Grigoriev I."/>
        </authorList>
    </citation>
    <scope>NUCLEOTIDE SEQUENCE</scope>
    <source>
        <strain evidence="2">CBS 675.92</strain>
    </source>
</reference>
<sequence>MECWWELGKVSFELKILCNLWASFASADFKPQRLNPNQTFSYIVRNARSRRENSDRFPRFLTENAAPSNFLYRKFEHPMPISARCTYCIAAFFISTFWLSTGVVKMSRCCRYLSRMIPAAVSLLQYTFARFQKHRARILCWRGGTRVHDTIRSSFTSAAGFLIRSAMLSALSTRLS</sequence>
<keyword evidence="1" id="KW-0812">Transmembrane</keyword>
<protein>
    <submittedName>
        <fullName evidence="2">Uncharacterized protein</fullName>
    </submittedName>
</protein>
<keyword evidence="3" id="KW-1185">Reference proteome</keyword>
<name>A0A6A5TPF3_9PLEO</name>
<proteinExistence type="predicted"/>
<accession>A0A6A5TPF3</accession>
<dbReference type="AlphaFoldDB" id="A0A6A5TPF3"/>
<organism evidence="2 3">
    <name type="scientific">Byssothecium circinans</name>
    <dbReference type="NCBI Taxonomy" id="147558"/>
    <lineage>
        <taxon>Eukaryota</taxon>
        <taxon>Fungi</taxon>
        <taxon>Dikarya</taxon>
        <taxon>Ascomycota</taxon>
        <taxon>Pezizomycotina</taxon>
        <taxon>Dothideomycetes</taxon>
        <taxon>Pleosporomycetidae</taxon>
        <taxon>Pleosporales</taxon>
        <taxon>Massarineae</taxon>
        <taxon>Massarinaceae</taxon>
        <taxon>Byssothecium</taxon>
    </lineage>
</organism>
<dbReference type="Proteomes" id="UP000800035">
    <property type="component" value="Unassembled WGS sequence"/>
</dbReference>
<dbReference type="EMBL" id="ML977003">
    <property type="protein sequence ID" value="KAF1953579.1"/>
    <property type="molecule type" value="Genomic_DNA"/>
</dbReference>
<evidence type="ECO:0000313" key="3">
    <source>
        <dbReference type="Proteomes" id="UP000800035"/>
    </source>
</evidence>
<evidence type="ECO:0000256" key="1">
    <source>
        <dbReference type="SAM" id="Phobius"/>
    </source>
</evidence>
<feature type="transmembrane region" description="Helical" evidence="1">
    <location>
        <begin position="81"/>
        <end position="100"/>
    </location>
</feature>
<gene>
    <name evidence="2" type="ORF">CC80DRAFT_141902</name>
</gene>
<keyword evidence="1" id="KW-1133">Transmembrane helix</keyword>
<keyword evidence="1" id="KW-0472">Membrane</keyword>
<evidence type="ECO:0000313" key="2">
    <source>
        <dbReference type="EMBL" id="KAF1953579.1"/>
    </source>
</evidence>